<gene>
    <name evidence="1" type="ORF">E2C01_077282</name>
</gene>
<evidence type="ECO:0000313" key="2">
    <source>
        <dbReference type="Proteomes" id="UP000324222"/>
    </source>
</evidence>
<dbReference type="AlphaFoldDB" id="A0A5B7ILR7"/>
<keyword evidence="2" id="KW-1185">Reference proteome</keyword>
<protein>
    <submittedName>
        <fullName evidence="1">Uncharacterized protein</fullName>
    </submittedName>
</protein>
<organism evidence="1 2">
    <name type="scientific">Portunus trituberculatus</name>
    <name type="common">Swimming crab</name>
    <name type="synonym">Neptunus trituberculatus</name>
    <dbReference type="NCBI Taxonomy" id="210409"/>
    <lineage>
        <taxon>Eukaryota</taxon>
        <taxon>Metazoa</taxon>
        <taxon>Ecdysozoa</taxon>
        <taxon>Arthropoda</taxon>
        <taxon>Crustacea</taxon>
        <taxon>Multicrustacea</taxon>
        <taxon>Malacostraca</taxon>
        <taxon>Eumalacostraca</taxon>
        <taxon>Eucarida</taxon>
        <taxon>Decapoda</taxon>
        <taxon>Pleocyemata</taxon>
        <taxon>Brachyura</taxon>
        <taxon>Eubrachyura</taxon>
        <taxon>Portunoidea</taxon>
        <taxon>Portunidae</taxon>
        <taxon>Portuninae</taxon>
        <taxon>Portunus</taxon>
    </lineage>
</organism>
<dbReference type="Proteomes" id="UP000324222">
    <property type="component" value="Unassembled WGS sequence"/>
</dbReference>
<evidence type="ECO:0000313" key="1">
    <source>
        <dbReference type="EMBL" id="MPC82607.1"/>
    </source>
</evidence>
<proteinExistence type="predicted"/>
<sequence>MLKGFPLRQVSSLRRQYASRSRHAFHKPAVNASFSDFGEICPEKIHALLSVLKAEGGPDSAE</sequence>
<name>A0A5B7ILR7_PORTR</name>
<comment type="caution">
    <text evidence="1">The sequence shown here is derived from an EMBL/GenBank/DDBJ whole genome shotgun (WGS) entry which is preliminary data.</text>
</comment>
<accession>A0A5B7ILR7</accession>
<reference evidence="1 2" key="1">
    <citation type="submission" date="2019-05" db="EMBL/GenBank/DDBJ databases">
        <title>Another draft genome of Portunus trituberculatus and its Hox gene families provides insights of decapod evolution.</title>
        <authorList>
            <person name="Jeong J.-H."/>
            <person name="Song I."/>
            <person name="Kim S."/>
            <person name="Choi T."/>
            <person name="Kim D."/>
            <person name="Ryu S."/>
            <person name="Kim W."/>
        </authorList>
    </citation>
    <scope>NUCLEOTIDE SEQUENCE [LARGE SCALE GENOMIC DNA]</scope>
    <source>
        <tissue evidence="1">Muscle</tissue>
    </source>
</reference>
<dbReference type="EMBL" id="VSRR010060247">
    <property type="protein sequence ID" value="MPC82607.1"/>
    <property type="molecule type" value="Genomic_DNA"/>
</dbReference>